<dbReference type="SUPFAM" id="SSF55874">
    <property type="entry name" value="ATPase domain of HSP90 chaperone/DNA topoisomerase II/histidine kinase"/>
    <property type="match status" value="1"/>
</dbReference>
<organism evidence="1 2">
    <name type="scientific">Cryobacterium psychrophilum</name>
    <dbReference type="NCBI Taxonomy" id="41988"/>
    <lineage>
        <taxon>Bacteria</taxon>
        <taxon>Bacillati</taxon>
        <taxon>Actinomycetota</taxon>
        <taxon>Actinomycetes</taxon>
        <taxon>Micrococcales</taxon>
        <taxon>Microbacteriaceae</taxon>
        <taxon>Cryobacterium</taxon>
    </lineage>
</organism>
<dbReference type="OrthoDB" id="4881511at2"/>
<name>A0A4Y8KSF6_9MICO</name>
<gene>
    <name evidence="1" type="ORF">E3T53_05770</name>
</gene>
<evidence type="ECO:0000313" key="2">
    <source>
        <dbReference type="Proteomes" id="UP000298218"/>
    </source>
</evidence>
<keyword evidence="2" id="KW-1185">Reference proteome</keyword>
<accession>A0A4Y8KSF6</accession>
<sequence>MTRAIPVDVGPVEPDGEHVFAADGPRDRLARLLYGAVGAGAIIFGGLSMQPFLAQVDIPSLVWSWTAWLMVFLLPVLPASLSRRAPLSILRGLARVHGAVFVIILVGWLVLGAHALPVGLGIPWVLSFTGVPCVAVAVSERATIAWAFVVVACTLSGVVRAVTTPGERPALVGLQDGLYSLLLISVFVGFTLALRRSASRVEAATRLSRAADARVAACTARTLERQMIDDLVHDSVISTLLVAGLGRADNAVISRQAATTLEKLDFLSMPTEFEVVARSLVWARLEALTSDLAPAAILRAELHLDRMIPVRVGDAVVGAVGEALRNSVASAAIGHRHPVTRRVTVRPSGGGIQVLVSDDGAGFEPSLVPAERLGIAQSIVGRMKRVPGGAAVVRSRPGHGTEVLITWIPPAAITGVPSVAPRRAVADGVASAQERDIPAVASREGKPQRPDNAPRLMSLTGTVAPSIGLARGILGLFIGVHVLLAVAEWEHVGRFPVGPAVDVLALLAVSAAGLWSILPARDPFPRSRTLGILGLCGVAGGLMFLHVSPLDERPFAQWHLGAVTLVLVVLVARGRLGWVWVGYAALAVSTVAWGLAYGLSIADGVGLVIRHAGTLLVGTLFAVGLRRSGRSLNVLILDGSQRAAGKAASDAVAKERAVQLARFNALARPALEGLVEPHELSRAEQAECLLVEGSLRDAIRARSLFIEPIVSATRAARSRGVEVTLLDDSGDFQPADVSVLARLVCDELDALNFGRFTARILPSGRVDLATVVVEAVEHRMLVVARDGTARDA</sequence>
<dbReference type="RefSeq" id="WP_134173351.1">
    <property type="nucleotide sequence ID" value="NZ_SODI01000001.1"/>
</dbReference>
<dbReference type="InterPro" id="IPR036890">
    <property type="entry name" value="HATPase_C_sf"/>
</dbReference>
<protein>
    <recommendedName>
        <fullName evidence="3">Histidine kinase/HSP90-like ATPase domain-containing protein</fullName>
    </recommendedName>
</protein>
<dbReference type="Proteomes" id="UP000298218">
    <property type="component" value="Unassembled WGS sequence"/>
</dbReference>
<dbReference type="EMBL" id="SOHQ01000017">
    <property type="protein sequence ID" value="TFD80216.1"/>
    <property type="molecule type" value="Genomic_DNA"/>
</dbReference>
<evidence type="ECO:0000313" key="1">
    <source>
        <dbReference type="EMBL" id="TFD80216.1"/>
    </source>
</evidence>
<reference evidence="1 2" key="1">
    <citation type="submission" date="2019-03" db="EMBL/GenBank/DDBJ databases">
        <title>Genomics of glacier-inhabiting Cryobacterium strains.</title>
        <authorList>
            <person name="Liu Q."/>
            <person name="Xin Y.-H."/>
        </authorList>
    </citation>
    <scope>NUCLEOTIDE SEQUENCE [LARGE SCALE GENOMIC DNA]</scope>
    <source>
        <strain evidence="1 2">CGMCC 1.4292</strain>
    </source>
</reference>
<comment type="caution">
    <text evidence="1">The sequence shown here is derived from an EMBL/GenBank/DDBJ whole genome shotgun (WGS) entry which is preliminary data.</text>
</comment>
<dbReference type="AlphaFoldDB" id="A0A4Y8KSF6"/>
<proteinExistence type="predicted"/>
<dbReference type="Gene3D" id="3.30.565.10">
    <property type="entry name" value="Histidine kinase-like ATPase, C-terminal domain"/>
    <property type="match status" value="1"/>
</dbReference>
<evidence type="ECO:0008006" key="3">
    <source>
        <dbReference type="Google" id="ProtNLM"/>
    </source>
</evidence>